<dbReference type="GO" id="GO:0045271">
    <property type="term" value="C:respiratory chain complex I"/>
    <property type="evidence" value="ECO:0007669"/>
    <property type="project" value="InterPro"/>
</dbReference>
<comment type="caution">
    <text evidence="1">The sequence shown here is derived from an EMBL/GenBank/DDBJ whole genome shotgun (WGS) entry which is preliminary data.</text>
</comment>
<evidence type="ECO:0000313" key="2">
    <source>
        <dbReference type="Proteomes" id="UP000033562"/>
    </source>
</evidence>
<dbReference type="OrthoDB" id="9795340at2"/>
<accession>A0A0F3NNA4</accession>
<proteinExistence type="predicted"/>
<keyword evidence="2" id="KW-1185">Reference proteome</keyword>
<organism evidence="1 2">
    <name type="scientific">Candidatus Neoehrlichia procyonis str. RAC413</name>
    <dbReference type="NCBI Taxonomy" id="1359163"/>
    <lineage>
        <taxon>Bacteria</taxon>
        <taxon>Pseudomonadati</taxon>
        <taxon>Pseudomonadota</taxon>
        <taxon>Alphaproteobacteria</taxon>
        <taxon>Rickettsiales</taxon>
        <taxon>Anaplasmataceae</taxon>
        <taxon>Candidatus Neoehrlichia</taxon>
    </lineage>
</organism>
<dbReference type="RefSeq" id="WP_045808996.1">
    <property type="nucleotide sequence ID" value="NZ_LANX01000001.1"/>
</dbReference>
<gene>
    <name evidence="1" type="ORF">NLO413_0623</name>
</gene>
<protein>
    <submittedName>
        <fullName evidence="1">Uncharacterized protein</fullName>
    </submittedName>
</protein>
<dbReference type="PANTHER" id="PTHR12910:SF2">
    <property type="entry name" value="NADH DEHYDROGENASE [UBIQUINONE] 1 ALPHA SUBCOMPLEX SUBUNIT 12"/>
    <property type="match status" value="1"/>
</dbReference>
<dbReference type="PATRIC" id="fig|1359163.3.peg.605"/>
<dbReference type="InterPro" id="IPR007763">
    <property type="entry name" value="NDUFA12"/>
</dbReference>
<dbReference type="Pfam" id="PF05071">
    <property type="entry name" value="NDUFA12"/>
    <property type="match status" value="1"/>
</dbReference>
<evidence type="ECO:0000313" key="1">
    <source>
        <dbReference type="EMBL" id="KJV69241.1"/>
    </source>
</evidence>
<dbReference type="GO" id="GO:0006979">
    <property type="term" value="P:response to oxidative stress"/>
    <property type="evidence" value="ECO:0007669"/>
    <property type="project" value="TreeGrafter"/>
</dbReference>
<dbReference type="Proteomes" id="UP000033562">
    <property type="component" value="Unassembled WGS sequence"/>
</dbReference>
<dbReference type="PANTHER" id="PTHR12910">
    <property type="entry name" value="NADH-UBIQUINONE OXIDOREDUCTASE SUBUNIT B17.2"/>
    <property type="match status" value="1"/>
</dbReference>
<dbReference type="STRING" id="1359163.NLO413_0623"/>
<dbReference type="AlphaFoldDB" id="A0A0F3NNA4"/>
<reference evidence="1 2" key="1">
    <citation type="submission" date="2015-02" db="EMBL/GenBank/DDBJ databases">
        <title>Genome Sequencing of Rickettsiales.</title>
        <authorList>
            <person name="Daugherty S.C."/>
            <person name="Su Q."/>
            <person name="Abolude K."/>
            <person name="Beier-Sexton M."/>
            <person name="Carlyon J.A."/>
            <person name="Carter R."/>
            <person name="Day N.P."/>
            <person name="Dumler S.J."/>
            <person name="Dyachenko V."/>
            <person name="Godinez A."/>
            <person name="Kurtti T.J."/>
            <person name="Lichay M."/>
            <person name="Mullins K.E."/>
            <person name="Ott S."/>
            <person name="Pappas-Brown V."/>
            <person name="Paris D.H."/>
            <person name="Patel P."/>
            <person name="Richards A.L."/>
            <person name="Sadzewicz L."/>
            <person name="Sears K."/>
            <person name="Seidman D."/>
            <person name="Sengamalay N."/>
            <person name="Stenos J."/>
            <person name="Tallon L.J."/>
            <person name="Vincent G."/>
            <person name="Fraser C.M."/>
            <person name="Munderloh U."/>
            <person name="Dunning-Hotopp J.C."/>
        </authorList>
    </citation>
    <scope>NUCLEOTIDE SEQUENCE [LARGE SCALE GENOMIC DNA]</scope>
    <source>
        <strain evidence="1 2">RAC413</strain>
    </source>
</reference>
<sequence length="97" mass="11704">MLFFNKLRFFIRRKKQIIGTDEFGNVYYKITVNNVEKRLVLYNKKVDPTTVPAEWHIWLHYTDCKYPPSLTICNHKHCPNLTGTKYAYHPHFFNILL</sequence>
<name>A0A0F3NNA4_9RICK</name>
<dbReference type="EMBL" id="LANX01000001">
    <property type="protein sequence ID" value="KJV69241.1"/>
    <property type="molecule type" value="Genomic_DNA"/>
</dbReference>